<feature type="compositionally biased region" description="Basic and acidic residues" evidence="1">
    <location>
        <begin position="60"/>
        <end position="69"/>
    </location>
</feature>
<evidence type="ECO:0000313" key="2">
    <source>
        <dbReference type="EMBL" id="GBP39876.1"/>
    </source>
</evidence>
<dbReference type="InterPro" id="IPR007914">
    <property type="entry name" value="UPF0193"/>
</dbReference>
<evidence type="ECO:0000313" key="3">
    <source>
        <dbReference type="Proteomes" id="UP000299102"/>
    </source>
</evidence>
<accession>A0A4C1VLI0</accession>
<organism evidence="2 3">
    <name type="scientific">Eumeta variegata</name>
    <name type="common">Bagworm moth</name>
    <name type="synonym">Eumeta japonica</name>
    <dbReference type="NCBI Taxonomy" id="151549"/>
    <lineage>
        <taxon>Eukaryota</taxon>
        <taxon>Metazoa</taxon>
        <taxon>Ecdysozoa</taxon>
        <taxon>Arthropoda</taxon>
        <taxon>Hexapoda</taxon>
        <taxon>Insecta</taxon>
        <taxon>Pterygota</taxon>
        <taxon>Neoptera</taxon>
        <taxon>Endopterygota</taxon>
        <taxon>Lepidoptera</taxon>
        <taxon>Glossata</taxon>
        <taxon>Ditrysia</taxon>
        <taxon>Tineoidea</taxon>
        <taxon>Psychidae</taxon>
        <taxon>Oiketicinae</taxon>
        <taxon>Eumeta</taxon>
    </lineage>
</organism>
<dbReference type="Proteomes" id="UP000299102">
    <property type="component" value="Unassembled WGS sequence"/>
</dbReference>
<keyword evidence="3" id="KW-1185">Reference proteome</keyword>
<dbReference type="OrthoDB" id="10262032at2759"/>
<protein>
    <submittedName>
        <fullName evidence="2">UPF0193 protein EVG1 homolog</fullName>
    </submittedName>
</protein>
<dbReference type="STRING" id="151549.A0A4C1VLI0"/>
<sequence>MLRPDSEGCVNVEWPSSNIPHGGIFHPKIVNYSKKEEEFLKVLLEESRLNILQRKKSDWELRQHEETSKQRHRPQAPLVRPRTSRRRSLSAIRHSGAFDIEE</sequence>
<dbReference type="Pfam" id="PF05250">
    <property type="entry name" value="UPF0193"/>
    <property type="match status" value="1"/>
</dbReference>
<name>A0A4C1VLI0_EUMVA</name>
<reference evidence="2 3" key="1">
    <citation type="journal article" date="2019" name="Commun. Biol.">
        <title>The bagworm genome reveals a unique fibroin gene that provides high tensile strength.</title>
        <authorList>
            <person name="Kono N."/>
            <person name="Nakamura H."/>
            <person name="Ohtoshi R."/>
            <person name="Tomita M."/>
            <person name="Numata K."/>
            <person name="Arakawa K."/>
        </authorList>
    </citation>
    <scope>NUCLEOTIDE SEQUENCE [LARGE SCALE GENOMIC DNA]</scope>
</reference>
<dbReference type="AlphaFoldDB" id="A0A4C1VLI0"/>
<comment type="caution">
    <text evidence="2">The sequence shown here is derived from an EMBL/GenBank/DDBJ whole genome shotgun (WGS) entry which is preliminary data.</text>
</comment>
<feature type="region of interest" description="Disordered" evidence="1">
    <location>
        <begin position="60"/>
        <end position="102"/>
    </location>
</feature>
<dbReference type="EMBL" id="BGZK01000372">
    <property type="protein sequence ID" value="GBP39876.1"/>
    <property type="molecule type" value="Genomic_DNA"/>
</dbReference>
<proteinExistence type="predicted"/>
<evidence type="ECO:0000256" key="1">
    <source>
        <dbReference type="SAM" id="MobiDB-lite"/>
    </source>
</evidence>
<gene>
    <name evidence="2" type="ORF">EVAR_29106_1</name>
</gene>